<sequence>MTFARRTFNRSLLATTATLALGGLLTACTKAPPPFKNIDITDAEYAKGFSLSDPDGKVRTLDDFKGRLVMVFFGFTQCPDVCPTALTRAIEVRRQLGPQGDKLQVIFITVDPERDTAELLKGYTAAFDPSFLALRGDDAQTRATARDFKVFYSKVPTGSTYTMDHTALSYVYDTQGKLRLAVRHNQTADDITHDLKILLGAG</sequence>
<keyword evidence="2 3" id="KW-0186">Copper</keyword>
<dbReference type="EMBL" id="SGWV01000008">
    <property type="protein sequence ID" value="RZS56616.1"/>
    <property type="molecule type" value="Genomic_DNA"/>
</dbReference>
<accession>A0A4Q7LPI3</accession>
<feature type="disulfide bond" description="Redox-active" evidence="4">
    <location>
        <begin position="78"/>
        <end position="82"/>
    </location>
</feature>
<keyword evidence="4" id="KW-1015">Disulfide bond</keyword>
<evidence type="ECO:0000256" key="5">
    <source>
        <dbReference type="SAM" id="SignalP"/>
    </source>
</evidence>
<dbReference type="PROSITE" id="PS51257">
    <property type="entry name" value="PROKAR_LIPOPROTEIN"/>
    <property type="match status" value="1"/>
</dbReference>
<comment type="caution">
    <text evidence="7">The sequence shown here is derived from an EMBL/GenBank/DDBJ whole genome shotgun (WGS) entry which is preliminary data.</text>
</comment>
<feature type="binding site" evidence="3">
    <location>
        <position position="82"/>
    </location>
    <ligand>
        <name>Cu cation</name>
        <dbReference type="ChEBI" id="CHEBI:23378"/>
    </ligand>
</feature>
<feature type="chain" id="PRO_5020532278" evidence="5">
    <location>
        <begin position="28"/>
        <end position="202"/>
    </location>
</feature>
<dbReference type="PANTHER" id="PTHR12151">
    <property type="entry name" value="ELECTRON TRANSPORT PROTIN SCO1/SENC FAMILY MEMBER"/>
    <property type="match status" value="1"/>
</dbReference>
<evidence type="ECO:0000256" key="3">
    <source>
        <dbReference type="PIRSR" id="PIRSR603782-1"/>
    </source>
</evidence>
<keyword evidence="8" id="KW-1185">Reference proteome</keyword>
<dbReference type="GO" id="GO:0046872">
    <property type="term" value="F:metal ion binding"/>
    <property type="evidence" value="ECO:0007669"/>
    <property type="project" value="UniProtKB-KW"/>
</dbReference>
<dbReference type="CDD" id="cd02968">
    <property type="entry name" value="SCO"/>
    <property type="match status" value="1"/>
</dbReference>
<proteinExistence type="inferred from homology"/>
<protein>
    <submittedName>
        <fullName evidence="7">Protein SCO1/2</fullName>
    </submittedName>
</protein>
<dbReference type="Gene3D" id="3.40.30.10">
    <property type="entry name" value="Glutaredoxin"/>
    <property type="match status" value="1"/>
</dbReference>
<dbReference type="InterPro" id="IPR036249">
    <property type="entry name" value="Thioredoxin-like_sf"/>
</dbReference>
<feature type="signal peptide" evidence="5">
    <location>
        <begin position="1"/>
        <end position="27"/>
    </location>
</feature>
<dbReference type="Pfam" id="PF02630">
    <property type="entry name" value="SCO1-SenC"/>
    <property type="match status" value="1"/>
</dbReference>
<feature type="binding site" evidence="3">
    <location>
        <position position="78"/>
    </location>
    <ligand>
        <name>Cu cation</name>
        <dbReference type="ChEBI" id="CHEBI:23378"/>
    </ligand>
</feature>
<keyword evidence="5" id="KW-0732">Signal</keyword>
<name>A0A4Q7LPI3_9BURK</name>
<dbReference type="PANTHER" id="PTHR12151:SF25">
    <property type="entry name" value="LINALOOL DEHYDRATASE_ISOMERASE DOMAIN-CONTAINING PROTEIN"/>
    <property type="match status" value="1"/>
</dbReference>
<evidence type="ECO:0000256" key="2">
    <source>
        <dbReference type="ARBA" id="ARBA00023008"/>
    </source>
</evidence>
<dbReference type="FunFam" id="3.40.30.10:FF:000013">
    <property type="entry name" value="Blast:Protein SCO1 homolog, mitochondrial"/>
    <property type="match status" value="1"/>
</dbReference>
<dbReference type="SUPFAM" id="SSF52833">
    <property type="entry name" value="Thioredoxin-like"/>
    <property type="match status" value="1"/>
</dbReference>
<dbReference type="Proteomes" id="UP000293433">
    <property type="component" value="Unassembled WGS sequence"/>
</dbReference>
<evidence type="ECO:0000313" key="8">
    <source>
        <dbReference type="Proteomes" id="UP000293433"/>
    </source>
</evidence>
<keyword evidence="3" id="KW-0479">Metal-binding</keyword>
<evidence type="ECO:0000256" key="4">
    <source>
        <dbReference type="PIRSR" id="PIRSR603782-2"/>
    </source>
</evidence>
<evidence type="ECO:0000256" key="1">
    <source>
        <dbReference type="ARBA" id="ARBA00010996"/>
    </source>
</evidence>
<gene>
    <name evidence="7" type="ORF">EV685_1165</name>
</gene>
<dbReference type="AlphaFoldDB" id="A0A4Q7LPI3"/>
<comment type="similarity">
    <text evidence="1">Belongs to the SCO1/2 family.</text>
</comment>
<dbReference type="InterPro" id="IPR013766">
    <property type="entry name" value="Thioredoxin_domain"/>
</dbReference>
<organism evidence="7 8">
    <name type="scientific">Sphaerotilus mobilis</name>
    <dbReference type="NCBI Taxonomy" id="47994"/>
    <lineage>
        <taxon>Bacteria</taxon>
        <taxon>Pseudomonadati</taxon>
        <taxon>Pseudomonadota</taxon>
        <taxon>Betaproteobacteria</taxon>
        <taxon>Burkholderiales</taxon>
        <taxon>Sphaerotilaceae</taxon>
        <taxon>Sphaerotilus</taxon>
    </lineage>
</organism>
<feature type="domain" description="Thioredoxin" evidence="6">
    <location>
        <begin position="40"/>
        <end position="200"/>
    </location>
</feature>
<dbReference type="PROSITE" id="PS51352">
    <property type="entry name" value="THIOREDOXIN_2"/>
    <property type="match status" value="1"/>
</dbReference>
<evidence type="ECO:0000259" key="6">
    <source>
        <dbReference type="PROSITE" id="PS51352"/>
    </source>
</evidence>
<evidence type="ECO:0000313" key="7">
    <source>
        <dbReference type="EMBL" id="RZS56616.1"/>
    </source>
</evidence>
<reference evidence="7 8" key="1">
    <citation type="submission" date="2019-02" db="EMBL/GenBank/DDBJ databases">
        <title>Genomic Encyclopedia of Type Strains, Phase IV (KMG-IV): sequencing the most valuable type-strain genomes for metagenomic binning, comparative biology and taxonomic classification.</title>
        <authorList>
            <person name="Goeker M."/>
        </authorList>
    </citation>
    <scope>NUCLEOTIDE SEQUENCE [LARGE SCALE GENOMIC DNA]</scope>
    <source>
        <strain evidence="7 8">DSM 10617</strain>
    </source>
</reference>
<dbReference type="RefSeq" id="WP_420820809.1">
    <property type="nucleotide sequence ID" value="NZ_SGWV01000008.1"/>
</dbReference>
<feature type="binding site" evidence="3">
    <location>
        <position position="165"/>
    </location>
    <ligand>
        <name>Cu cation</name>
        <dbReference type="ChEBI" id="CHEBI:23378"/>
    </ligand>
</feature>
<dbReference type="InterPro" id="IPR003782">
    <property type="entry name" value="SCO1/SenC"/>
</dbReference>